<feature type="signal peptide" evidence="1">
    <location>
        <begin position="1"/>
        <end position="26"/>
    </location>
</feature>
<dbReference type="RefSeq" id="WP_145367545.1">
    <property type="nucleotide sequence ID" value="NZ_CP036275.1"/>
</dbReference>
<sequence length="215" mass="23899" precursor="true">MKTMIHRPVPLALMLAIVLTAGSCSGEPKPAQQIQNVFREFRTAIGNRDGFAAVGLVTAKSLQLYEEYRELALHADEETLQKRPPADQLQILLLRHRFTAEQLEQTTGPQLLASVIESGFYGNSLESIQLGGIAVKDDMAHASAYIDGAPSTSRYLFWREDGDWKFDLAAMAKKSNQDLTTLASQEERTPTEQATHMYSDITGEAVSPEMWQPML</sequence>
<evidence type="ECO:0000256" key="1">
    <source>
        <dbReference type="SAM" id="SignalP"/>
    </source>
</evidence>
<keyword evidence="1" id="KW-0732">Signal</keyword>
<protein>
    <submittedName>
        <fullName evidence="2">Uncharacterized protein</fullName>
    </submittedName>
</protein>
<dbReference type="KEGG" id="mri:Mal4_12370"/>
<dbReference type="PROSITE" id="PS51257">
    <property type="entry name" value="PROKAR_LIPOPROTEIN"/>
    <property type="match status" value="1"/>
</dbReference>
<name>A0A517Z3B9_9PLAN</name>
<proteinExistence type="predicted"/>
<dbReference type="EMBL" id="CP036275">
    <property type="protein sequence ID" value="QDU36936.1"/>
    <property type="molecule type" value="Genomic_DNA"/>
</dbReference>
<dbReference type="Proteomes" id="UP000320496">
    <property type="component" value="Chromosome"/>
</dbReference>
<feature type="chain" id="PRO_5021717410" evidence="1">
    <location>
        <begin position="27"/>
        <end position="215"/>
    </location>
</feature>
<keyword evidence="3" id="KW-1185">Reference proteome</keyword>
<dbReference type="OrthoDB" id="7343511at2"/>
<dbReference type="AlphaFoldDB" id="A0A517Z3B9"/>
<accession>A0A517Z3B9</accession>
<evidence type="ECO:0000313" key="3">
    <source>
        <dbReference type="Proteomes" id="UP000320496"/>
    </source>
</evidence>
<gene>
    <name evidence="2" type="ORF">Mal4_12370</name>
</gene>
<reference evidence="2 3" key="1">
    <citation type="submission" date="2019-02" db="EMBL/GenBank/DDBJ databases">
        <title>Deep-cultivation of Planctomycetes and their phenomic and genomic characterization uncovers novel biology.</title>
        <authorList>
            <person name="Wiegand S."/>
            <person name="Jogler M."/>
            <person name="Boedeker C."/>
            <person name="Pinto D."/>
            <person name="Vollmers J."/>
            <person name="Rivas-Marin E."/>
            <person name="Kohn T."/>
            <person name="Peeters S.H."/>
            <person name="Heuer A."/>
            <person name="Rast P."/>
            <person name="Oberbeckmann S."/>
            <person name="Bunk B."/>
            <person name="Jeske O."/>
            <person name="Meyerdierks A."/>
            <person name="Storesund J.E."/>
            <person name="Kallscheuer N."/>
            <person name="Luecker S."/>
            <person name="Lage O.M."/>
            <person name="Pohl T."/>
            <person name="Merkel B.J."/>
            <person name="Hornburger P."/>
            <person name="Mueller R.-W."/>
            <person name="Bruemmer F."/>
            <person name="Labrenz M."/>
            <person name="Spormann A.M."/>
            <person name="Op den Camp H."/>
            <person name="Overmann J."/>
            <person name="Amann R."/>
            <person name="Jetten M.S.M."/>
            <person name="Mascher T."/>
            <person name="Medema M.H."/>
            <person name="Devos D.P."/>
            <person name="Kaster A.-K."/>
            <person name="Ovreas L."/>
            <person name="Rohde M."/>
            <person name="Galperin M.Y."/>
            <person name="Jogler C."/>
        </authorList>
    </citation>
    <scope>NUCLEOTIDE SEQUENCE [LARGE SCALE GENOMIC DNA]</scope>
    <source>
        <strain evidence="2 3">Mal4</strain>
    </source>
</reference>
<evidence type="ECO:0000313" key="2">
    <source>
        <dbReference type="EMBL" id="QDU36936.1"/>
    </source>
</evidence>
<organism evidence="2 3">
    <name type="scientific">Maioricimonas rarisocia</name>
    <dbReference type="NCBI Taxonomy" id="2528026"/>
    <lineage>
        <taxon>Bacteria</taxon>
        <taxon>Pseudomonadati</taxon>
        <taxon>Planctomycetota</taxon>
        <taxon>Planctomycetia</taxon>
        <taxon>Planctomycetales</taxon>
        <taxon>Planctomycetaceae</taxon>
        <taxon>Maioricimonas</taxon>
    </lineage>
</organism>